<name>A0A177AXU6_9BILA</name>
<dbReference type="InterPro" id="IPR029602">
    <property type="entry name" value="IFT74"/>
</dbReference>
<keyword evidence="1" id="KW-0175">Coiled coil</keyword>
<accession>A0A177AXU6</accession>
<protein>
    <submittedName>
        <fullName evidence="3">Uncharacterized protein</fullName>
    </submittedName>
</protein>
<evidence type="ECO:0000313" key="4">
    <source>
        <dbReference type="Proteomes" id="UP000078046"/>
    </source>
</evidence>
<evidence type="ECO:0000256" key="1">
    <source>
        <dbReference type="SAM" id="Coils"/>
    </source>
</evidence>
<dbReference type="Proteomes" id="UP000078046">
    <property type="component" value="Unassembled WGS sequence"/>
</dbReference>
<proteinExistence type="predicted"/>
<sequence length="431" mass="50837">MSYRPVSRTGRKKSSKDSGNSHIPNDFNVQERPITQQGLGDLKTTVKGSRHVHDKSYFIVQLKNKIKQIVSETEKIKEETNEIESDQGNYLTYKKRAECIASEIKQFQDDLFDYNIVIDKKNKEGSFKDIMAETNELLIKNEQNSNQLDDAFEDKTRLEEEIEDKDEKLMKEKYSIQEIIENMATNLLQEINALKLKKKEMTSKSTDQDAEKNKDLLLNDIKKDNITISSIERENRDLTKKIQTIKDDIAQMNIDIEENRGDQKKKYDELKRREAILDLYDCERKSSKFKKKSCFGIKKSDITDHLLNEFFEDYEGNKDKYNKKIKNHRESIENMLFLTSEKMQKIKFLPTKQVFNEMKQDLKLKEDEVSKSELTAIELSHSKIYIFIKLEEMDESYTLKIETLKSDLKEITKNIKETQNYLKSEELYIQV</sequence>
<feature type="coiled-coil region" evidence="1">
    <location>
        <begin position="141"/>
        <end position="204"/>
    </location>
</feature>
<dbReference type="AlphaFoldDB" id="A0A177AXU6"/>
<dbReference type="OrthoDB" id="444379at2759"/>
<gene>
    <name evidence="3" type="ORF">A3Q56_05437</name>
</gene>
<keyword evidence="4" id="KW-1185">Reference proteome</keyword>
<dbReference type="GO" id="GO:0035735">
    <property type="term" value="P:intraciliary transport involved in cilium assembly"/>
    <property type="evidence" value="ECO:0007669"/>
    <property type="project" value="TreeGrafter"/>
</dbReference>
<comment type="caution">
    <text evidence="3">The sequence shown here is derived from an EMBL/GenBank/DDBJ whole genome shotgun (WGS) entry which is preliminary data.</text>
</comment>
<dbReference type="EMBL" id="LWCA01000820">
    <property type="protein sequence ID" value="OAF66819.1"/>
    <property type="molecule type" value="Genomic_DNA"/>
</dbReference>
<evidence type="ECO:0000313" key="3">
    <source>
        <dbReference type="EMBL" id="OAF66819.1"/>
    </source>
</evidence>
<organism evidence="3 4">
    <name type="scientific">Intoshia linei</name>
    <dbReference type="NCBI Taxonomy" id="1819745"/>
    <lineage>
        <taxon>Eukaryota</taxon>
        <taxon>Metazoa</taxon>
        <taxon>Spiralia</taxon>
        <taxon>Lophotrochozoa</taxon>
        <taxon>Mesozoa</taxon>
        <taxon>Orthonectida</taxon>
        <taxon>Rhopaluridae</taxon>
        <taxon>Intoshia</taxon>
    </lineage>
</organism>
<evidence type="ECO:0000256" key="2">
    <source>
        <dbReference type="SAM" id="MobiDB-lite"/>
    </source>
</evidence>
<dbReference type="GO" id="GO:0030992">
    <property type="term" value="C:intraciliary transport particle B"/>
    <property type="evidence" value="ECO:0007669"/>
    <property type="project" value="InterPro"/>
</dbReference>
<reference evidence="3 4" key="1">
    <citation type="submission" date="2016-04" db="EMBL/GenBank/DDBJ databases">
        <title>The genome of Intoshia linei affirms orthonectids as highly simplified spiralians.</title>
        <authorList>
            <person name="Mikhailov K.V."/>
            <person name="Slusarev G.S."/>
            <person name="Nikitin M.A."/>
            <person name="Logacheva M.D."/>
            <person name="Penin A."/>
            <person name="Aleoshin V."/>
            <person name="Panchin Y.V."/>
        </authorList>
    </citation>
    <scope>NUCLEOTIDE SEQUENCE [LARGE SCALE GENOMIC DNA]</scope>
    <source>
        <strain evidence="3">Intl2013</strain>
        <tissue evidence="3">Whole animal</tissue>
    </source>
</reference>
<dbReference type="GO" id="GO:0005929">
    <property type="term" value="C:cilium"/>
    <property type="evidence" value="ECO:0007669"/>
    <property type="project" value="TreeGrafter"/>
</dbReference>
<feature type="region of interest" description="Disordered" evidence="2">
    <location>
        <begin position="1"/>
        <end position="33"/>
    </location>
</feature>
<feature type="coiled-coil region" evidence="1">
    <location>
        <begin position="228"/>
        <end position="273"/>
    </location>
</feature>
<dbReference type="GO" id="GO:0048487">
    <property type="term" value="F:beta-tubulin binding"/>
    <property type="evidence" value="ECO:0007669"/>
    <property type="project" value="InterPro"/>
</dbReference>
<dbReference type="PANTHER" id="PTHR31432">
    <property type="entry name" value="INTRAFLAGELLAR TRANSPORT PROTEIN 74 HOMOLOG"/>
    <property type="match status" value="1"/>
</dbReference>
<dbReference type="PANTHER" id="PTHR31432:SF0">
    <property type="entry name" value="INTRAFLAGELLAR TRANSPORT PROTEIN 74 HOMOLOG"/>
    <property type="match status" value="1"/>
</dbReference>